<dbReference type="GO" id="GO:0051539">
    <property type="term" value="F:4 iron, 4 sulfur cluster binding"/>
    <property type="evidence" value="ECO:0007669"/>
    <property type="project" value="UniProtKB-KW"/>
</dbReference>
<evidence type="ECO:0000256" key="2">
    <source>
        <dbReference type="ARBA" id="ARBA00022723"/>
    </source>
</evidence>
<evidence type="ECO:0000256" key="3">
    <source>
        <dbReference type="ARBA" id="ARBA00023002"/>
    </source>
</evidence>
<keyword evidence="8" id="KW-1185">Reference proteome</keyword>
<dbReference type="PANTHER" id="PTHR43498">
    <property type="entry name" value="FERREDOXIN:COB-COM HETERODISULFIDE REDUCTASE SUBUNIT A"/>
    <property type="match status" value="1"/>
</dbReference>
<keyword evidence="3" id="KW-0560">Oxidoreductase</keyword>
<evidence type="ECO:0000313" key="8">
    <source>
        <dbReference type="Proteomes" id="UP000462014"/>
    </source>
</evidence>
<dbReference type="RefSeq" id="WP_157563135.1">
    <property type="nucleotide sequence ID" value="NZ_WPIK01000001.1"/>
</dbReference>
<dbReference type="AlphaFoldDB" id="A0A7K1SSN1"/>
<comment type="caution">
    <text evidence="7">The sequence shown here is derived from an EMBL/GenBank/DDBJ whole genome shotgun (WGS) entry which is preliminary data.</text>
</comment>
<protein>
    <submittedName>
        <fullName evidence="7">FAD-dependent oxidoreductase</fullName>
    </submittedName>
</protein>
<dbReference type="Pfam" id="PF12831">
    <property type="entry name" value="FAD_oxidored"/>
    <property type="match status" value="1"/>
</dbReference>
<keyword evidence="1" id="KW-0004">4Fe-4S</keyword>
<evidence type="ECO:0000256" key="5">
    <source>
        <dbReference type="ARBA" id="ARBA00023014"/>
    </source>
</evidence>
<dbReference type="PANTHER" id="PTHR43498:SF1">
    <property type="entry name" value="COB--COM HETERODISULFIDE REDUCTASE IRON-SULFUR SUBUNIT A"/>
    <property type="match status" value="1"/>
</dbReference>
<keyword evidence="5" id="KW-0411">Iron-sulfur</keyword>
<dbReference type="EMBL" id="WPIK01000001">
    <property type="protein sequence ID" value="MVN20110.1"/>
    <property type="molecule type" value="Genomic_DNA"/>
</dbReference>
<keyword evidence="4" id="KW-0408">Iron</keyword>
<feature type="signal peptide" evidence="6">
    <location>
        <begin position="1"/>
        <end position="19"/>
    </location>
</feature>
<dbReference type="GO" id="GO:0016491">
    <property type="term" value="F:oxidoreductase activity"/>
    <property type="evidence" value="ECO:0007669"/>
    <property type="project" value="UniProtKB-KW"/>
</dbReference>
<accession>A0A7K1SSN1</accession>
<gene>
    <name evidence="7" type="ORF">GO621_01000</name>
</gene>
<name>A0A7K1SSN1_9SPHI</name>
<dbReference type="Gene3D" id="3.50.50.60">
    <property type="entry name" value="FAD/NAD(P)-binding domain"/>
    <property type="match status" value="1"/>
</dbReference>
<proteinExistence type="predicted"/>
<evidence type="ECO:0000256" key="4">
    <source>
        <dbReference type="ARBA" id="ARBA00023004"/>
    </source>
</evidence>
<keyword evidence="6" id="KW-0732">Signal</keyword>
<dbReference type="GO" id="GO:0046872">
    <property type="term" value="F:metal ion binding"/>
    <property type="evidence" value="ECO:0007669"/>
    <property type="project" value="UniProtKB-KW"/>
</dbReference>
<keyword evidence="2" id="KW-0479">Metal-binding</keyword>
<feature type="chain" id="PRO_5029847264" evidence="6">
    <location>
        <begin position="20"/>
        <end position="610"/>
    </location>
</feature>
<evidence type="ECO:0000256" key="6">
    <source>
        <dbReference type="SAM" id="SignalP"/>
    </source>
</evidence>
<evidence type="ECO:0000313" key="7">
    <source>
        <dbReference type="EMBL" id="MVN20110.1"/>
    </source>
</evidence>
<reference evidence="7 8" key="1">
    <citation type="submission" date="2019-12" db="EMBL/GenBank/DDBJ databases">
        <title>Mucilaginibacter sp. HMF7410 genome sequencing and assembly.</title>
        <authorList>
            <person name="Kang H."/>
            <person name="Cha I."/>
            <person name="Kim H."/>
            <person name="Joh K."/>
        </authorList>
    </citation>
    <scope>NUCLEOTIDE SEQUENCE [LARGE SCALE GENOMIC DNA]</scope>
    <source>
        <strain evidence="7 8">HMF7410</strain>
    </source>
</reference>
<dbReference type="InterPro" id="IPR036188">
    <property type="entry name" value="FAD/NAD-bd_sf"/>
</dbReference>
<dbReference type="Proteomes" id="UP000462014">
    <property type="component" value="Unassembled WGS sequence"/>
</dbReference>
<dbReference type="InterPro" id="IPR039650">
    <property type="entry name" value="HdrA-like"/>
</dbReference>
<evidence type="ECO:0000256" key="1">
    <source>
        <dbReference type="ARBA" id="ARBA00022485"/>
    </source>
</evidence>
<sequence length="610" mass="67032">MKKICIFLFTFIFNSAAFAQTIKTGVLVIGGGAAGVAAGIQSARSNVKTIILEPGPWLGGSLTSAAMCVVDGNRNFPSGIWGEFRKRIKEYYKTTPGFDTTSNAVLRFEPAAGAAVLKKITDTAKNLTVHLNASFTGIKKDGTGYEVTAKINGENAIIKAQVVVDGTETGDVAAKLGVPFDVGFESEAQTGEKWAPKTALPIIQNITWIAILRDYGRAADRTIPKPEGYDEHLYTSLQSKNIKQTLESGRLPNDKFMLKVKGVNDYPVTIADFASASAKENAYQQARLKTLGLVYYLQTKLGYKNISLDNLEFASVDHLPYLPYIREVRRSKGVIKMVLDDIYTPYSRSSKLYRTSIGIGDASPGQHLLPLGKAPETNYGAFPAYSISAGAAIVKDFDNFLVAEKAMSVTHLVNASTMYPSVQMTVGQGIGCIAAYCAFFKTTTKSIKLRLIQNEILSYHGYLMPFLDVKQNDPQFIAIQKIGVTGLLQGVQKPSGGSAPVFFLPDSAVKTAEIKPVLSEIYTRSFLWFNKTKPAEFFTIGNMLSFIEELNLRDAKTFRLQIQNDWKTKLHLNTAFDISRPITRREFAALADVYLKPFDRSIDLTGKLLN</sequence>
<dbReference type="SUPFAM" id="SSF51905">
    <property type="entry name" value="FAD/NAD(P)-binding domain"/>
    <property type="match status" value="1"/>
</dbReference>
<organism evidence="7 8">
    <name type="scientific">Mucilaginibacter arboris</name>
    <dbReference type="NCBI Taxonomy" id="2682090"/>
    <lineage>
        <taxon>Bacteria</taxon>
        <taxon>Pseudomonadati</taxon>
        <taxon>Bacteroidota</taxon>
        <taxon>Sphingobacteriia</taxon>
        <taxon>Sphingobacteriales</taxon>
        <taxon>Sphingobacteriaceae</taxon>
        <taxon>Mucilaginibacter</taxon>
    </lineage>
</organism>